<dbReference type="GO" id="GO:0005634">
    <property type="term" value="C:nucleus"/>
    <property type="evidence" value="ECO:0007669"/>
    <property type="project" value="TreeGrafter"/>
</dbReference>
<dbReference type="InterPro" id="IPR039169">
    <property type="entry name" value="Abitram"/>
</dbReference>
<protein>
    <submittedName>
        <fullName evidence="2">Uncharacterized protein</fullName>
    </submittedName>
</protein>
<reference evidence="2 3" key="1">
    <citation type="journal article" date="2016" name="BMC Genomics">
        <title>Comparative genomics reveals Cyclospora cayetanensis possesses coccidia-like metabolism and invasion components but unique surface antigens.</title>
        <authorList>
            <person name="Liu S."/>
            <person name="Wang L."/>
            <person name="Zheng H."/>
            <person name="Xu Z."/>
            <person name="Roellig D.M."/>
            <person name="Li N."/>
            <person name="Frace M.A."/>
            <person name="Tang K."/>
            <person name="Arrowood M.J."/>
            <person name="Moss D.M."/>
            <person name="Zhang L."/>
            <person name="Feng Y."/>
            <person name="Xiao L."/>
        </authorList>
    </citation>
    <scope>NUCLEOTIDE SEQUENCE [LARGE SCALE GENOMIC DNA]</scope>
    <source>
        <strain evidence="2 3">CHN_HEN01</strain>
    </source>
</reference>
<dbReference type="SUPFAM" id="SSF51230">
    <property type="entry name" value="Single hybrid motif"/>
    <property type="match status" value="1"/>
</dbReference>
<organism evidence="2 3">
    <name type="scientific">Cyclospora cayetanensis</name>
    <dbReference type="NCBI Taxonomy" id="88456"/>
    <lineage>
        <taxon>Eukaryota</taxon>
        <taxon>Sar</taxon>
        <taxon>Alveolata</taxon>
        <taxon>Apicomplexa</taxon>
        <taxon>Conoidasida</taxon>
        <taxon>Coccidia</taxon>
        <taxon>Eucoccidiorida</taxon>
        <taxon>Eimeriorina</taxon>
        <taxon>Eimeriidae</taxon>
        <taxon>Cyclospora</taxon>
    </lineage>
</organism>
<sequence>MESPSADLNFIVLHATSTSASRYRQGPPCCDSGEGQSASLVQCVPSLSVPYSADAEATTHKATAAVSAAFGAPPEAGKGDGGPERHLREAAEGREASLVCLKLNPETAEAPVVHGFRCAAETLSAIWGESPDCREGASSFAAGGPNAGCDIHPSAADAPGRRAKHAANGEDAREKGTEAKAETWTGRVERVVLQELLLTNFISAQQHRLLKEAPVSKWTSLLPTVTGRYCQKRFALDVGGKKGADFVLYRHQNGTAALHLCVLPAPPFLFTLPIRLMLIGVAPSHFLLKEARKRHRQLQPPTPPGQQEASTAPFSKSEAKAPSAQGAPAAEDSVNPLLQEDTAPPAAAAPWAEERKGCKTEQVPIGSGGPRRRGPLLRVLFNSGALGSTTSGKRKRGGLQLHVRMRLGSLQLQRTPEAATAESPKDLSASSVAASPERLEMPLIVCQDGERAGPLGGVPEEALMEAEIFGCITGELLEVNELLETDADVLLKPPEMGGWLFIAKPSKKQVLPFIPFACRRSVAYQGWGIFLEEAEALKARPDLLSCKDEARSARVEGPLTLQGQEQ</sequence>
<proteinExistence type="predicted"/>
<feature type="region of interest" description="Disordered" evidence="1">
    <location>
        <begin position="155"/>
        <end position="180"/>
    </location>
</feature>
<dbReference type="AlphaFoldDB" id="A0A1D3CR24"/>
<feature type="region of interest" description="Disordered" evidence="1">
    <location>
        <begin position="293"/>
        <end position="331"/>
    </location>
</feature>
<dbReference type="PANTHER" id="PTHR13651:SF0">
    <property type="entry name" value="PROTEIN ABITRAM"/>
    <property type="match status" value="1"/>
</dbReference>
<gene>
    <name evidence="2" type="ORF">cyc_04428</name>
</gene>
<accession>A0A1D3CR24</accession>
<feature type="region of interest" description="Disordered" evidence="1">
    <location>
        <begin position="413"/>
        <end position="432"/>
    </location>
</feature>
<keyword evidence="3" id="KW-1185">Reference proteome</keyword>
<dbReference type="VEuPathDB" id="ToxoDB:cyc_04428"/>
<dbReference type="PANTHER" id="PTHR13651">
    <property type="entry name" value="PROTEIN ABITRAM"/>
    <property type="match status" value="1"/>
</dbReference>
<evidence type="ECO:0000313" key="2">
    <source>
        <dbReference type="EMBL" id="OEH73658.1"/>
    </source>
</evidence>
<dbReference type="Proteomes" id="UP000095192">
    <property type="component" value="Unassembled WGS sequence"/>
</dbReference>
<feature type="region of interest" description="Disordered" evidence="1">
    <location>
        <begin position="345"/>
        <end position="376"/>
    </location>
</feature>
<feature type="compositionally biased region" description="Basic and acidic residues" evidence="1">
    <location>
        <begin position="167"/>
        <end position="180"/>
    </location>
</feature>
<comment type="caution">
    <text evidence="2">The sequence shown here is derived from an EMBL/GenBank/DDBJ whole genome shotgun (WGS) entry which is preliminary data.</text>
</comment>
<evidence type="ECO:0000256" key="1">
    <source>
        <dbReference type="SAM" id="MobiDB-lite"/>
    </source>
</evidence>
<evidence type="ECO:0000313" key="3">
    <source>
        <dbReference type="Proteomes" id="UP000095192"/>
    </source>
</evidence>
<feature type="compositionally biased region" description="Polar residues" evidence="1">
    <location>
        <begin position="305"/>
        <end position="314"/>
    </location>
</feature>
<dbReference type="InterPro" id="IPR011053">
    <property type="entry name" value="Single_hybrid_motif"/>
</dbReference>
<feature type="compositionally biased region" description="Low complexity" evidence="1">
    <location>
        <begin position="320"/>
        <end position="330"/>
    </location>
</feature>
<name>A0A1D3CR24_9EIME</name>
<dbReference type="EMBL" id="JROU02002258">
    <property type="protein sequence ID" value="OEH73658.1"/>
    <property type="molecule type" value="Genomic_DNA"/>
</dbReference>
<dbReference type="InParanoid" id="A0A1D3CR24"/>